<dbReference type="EMBL" id="BTGU01002063">
    <property type="protein sequence ID" value="GMN33491.1"/>
    <property type="molecule type" value="Genomic_DNA"/>
</dbReference>
<keyword evidence="2" id="KW-1185">Reference proteome</keyword>
<sequence>MKGEVMVEIECEGERERCKREWMEESQWRRWVSRERLEAREKEARETIGFRRE</sequence>
<reference evidence="1" key="1">
    <citation type="submission" date="2023-07" db="EMBL/GenBank/DDBJ databases">
        <title>draft genome sequence of fig (Ficus carica).</title>
        <authorList>
            <person name="Takahashi T."/>
            <person name="Nishimura K."/>
        </authorList>
    </citation>
    <scope>NUCLEOTIDE SEQUENCE</scope>
</reference>
<evidence type="ECO:0000313" key="2">
    <source>
        <dbReference type="Proteomes" id="UP001187192"/>
    </source>
</evidence>
<dbReference type="AlphaFoldDB" id="A0AA88CWS0"/>
<accession>A0AA88CWS0</accession>
<comment type="caution">
    <text evidence="1">The sequence shown here is derived from an EMBL/GenBank/DDBJ whole genome shotgun (WGS) entry which is preliminary data.</text>
</comment>
<name>A0AA88CWS0_FICCA</name>
<proteinExistence type="predicted"/>
<dbReference type="Proteomes" id="UP001187192">
    <property type="component" value="Unassembled WGS sequence"/>
</dbReference>
<protein>
    <submittedName>
        <fullName evidence="1">Uncharacterized protein</fullName>
    </submittedName>
</protein>
<gene>
    <name evidence="1" type="ORF">TIFTF001_041900</name>
</gene>
<organism evidence="1 2">
    <name type="scientific">Ficus carica</name>
    <name type="common">Common fig</name>
    <dbReference type="NCBI Taxonomy" id="3494"/>
    <lineage>
        <taxon>Eukaryota</taxon>
        <taxon>Viridiplantae</taxon>
        <taxon>Streptophyta</taxon>
        <taxon>Embryophyta</taxon>
        <taxon>Tracheophyta</taxon>
        <taxon>Spermatophyta</taxon>
        <taxon>Magnoliopsida</taxon>
        <taxon>eudicotyledons</taxon>
        <taxon>Gunneridae</taxon>
        <taxon>Pentapetalae</taxon>
        <taxon>rosids</taxon>
        <taxon>fabids</taxon>
        <taxon>Rosales</taxon>
        <taxon>Moraceae</taxon>
        <taxon>Ficeae</taxon>
        <taxon>Ficus</taxon>
    </lineage>
</organism>
<evidence type="ECO:0000313" key="1">
    <source>
        <dbReference type="EMBL" id="GMN33491.1"/>
    </source>
</evidence>